<accession>A0AAN7QTK6</accession>
<evidence type="ECO:0000259" key="2">
    <source>
        <dbReference type="Pfam" id="PF00685"/>
    </source>
</evidence>
<dbReference type="EC" id="2.8.2.-" evidence="1"/>
<dbReference type="EMBL" id="JAXIOK010000002">
    <property type="protein sequence ID" value="KAK4778022.1"/>
    <property type="molecule type" value="Genomic_DNA"/>
</dbReference>
<dbReference type="Proteomes" id="UP001345219">
    <property type="component" value="Chromosome 14"/>
</dbReference>
<organism evidence="3 4">
    <name type="scientific">Trapa incisa</name>
    <dbReference type="NCBI Taxonomy" id="236973"/>
    <lineage>
        <taxon>Eukaryota</taxon>
        <taxon>Viridiplantae</taxon>
        <taxon>Streptophyta</taxon>
        <taxon>Embryophyta</taxon>
        <taxon>Tracheophyta</taxon>
        <taxon>Spermatophyta</taxon>
        <taxon>Magnoliopsida</taxon>
        <taxon>eudicotyledons</taxon>
        <taxon>Gunneridae</taxon>
        <taxon>Pentapetalae</taxon>
        <taxon>rosids</taxon>
        <taxon>malvids</taxon>
        <taxon>Myrtales</taxon>
        <taxon>Lythraceae</taxon>
        <taxon>Trapa</taxon>
    </lineage>
</organism>
<dbReference type="Gene3D" id="3.40.50.300">
    <property type="entry name" value="P-loop containing nucleotide triphosphate hydrolases"/>
    <property type="match status" value="1"/>
</dbReference>
<name>A0AAN7QTK6_9MYRT</name>
<evidence type="ECO:0000256" key="1">
    <source>
        <dbReference type="RuleBase" id="RU361155"/>
    </source>
</evidence>
<evidence type="ECO:0000313" key="4">
    <source>
        <dbReference type="Proteomes" id="UP001345219"/>
    </source>
</evidence>
<gene>
    <name evidence="3" type="ORF">SAY87_018209</name>
</gene>
<sequence>MDASISTPSFACMDILVAEFLGCPFSEAVDEPVNEILRLCSFHSLSRLKVNQNGKLENGPEKKKH</sequence>
<protein>
    <recommendedName>
        <fullName evidence="1">Sulfotransferase</fullName>
        <ecNumber evidence="1">2.8.2.-</ecNumber>
    </recommendedName>
</protein>
<dbReference type="AlphaFoldDB" id="A0AAN7QTK6"/>
<keyword evidence="1" id="KW-0808">Transferase</keyword>
<dbReference type="InterPro" id="IPR000863">
    <property type="entry name" value="Sulfotransferase_dom"/>
</dbReference>
<comment type="caution">
    <text evidence="3">The sequence shown here is derived from an EMBL/GenBank/DDBJ whole genome shotgun (WGS) entry which is preliminary data.</text>
</comment>
<proteinExistence type="inferred from homology"/>
<dbReference type="Pfam" id="PF00685">
    <property type="entry name" value="Sulfotransfer_1"/>
    <property type="match status" value="1"/>
</dbReference>
<keyword evidence="4" id="KW-1185">Reference proteome</keyword>
<evidence type="ECO:0000313" key="3">
    <source>
        <dbReference type="EMBL" id="KAK4778022.1"/>
    </source>
</evidence>
<dbReference type="InterPro" id="IPR027417">
    <property type="entry name" value="P-loop_NTPase"/>
</dbReference>
<comment type="similarity">
    <text evidence="1">Belongs to the sulfotransferase 1 family.</text>
</comment>
<dbReference type="GO" id="GO:0008146">
    <property type="term" value="F:sulfotransferase activity"/>
    <property type="evidence" value="ECO:0007669"/>
    <property type="project" value="InterPro"/>
</dbReference>
<feature type="domain" description="Sulfotransferase" evidence="2">
    <location>
        <begin position="17"/>
        <end position="59"/>
    </location>
</feature>
<reference evidence="3 4" key="1">
    <citation type="journal article" date="2023" name="Hortic Res">
        <title>Pangenome of water caltrop reveals structural variations and asymmetric subgenome divergence after allopolyploidization.</title>
        <authorList>
            <person name="Zhang X."/>
            <person name="Chen Y."/>
            <person name="Wang L."/>
            <person name="Yuan Y."/>
            <person name="Fang M."/>
            <person name="Shi L."/>
            <person name="Lu R."/>
            <person name="Comes H.P."/>
            <person name="Ma Y."/>
            <person name="Chen Y."/>
            <person name="Huang G."/>
            <person name="Zhou Y."/>
            <person name="Zheng Z."/>
            <person name="Qiu Y."/>
        </authorList>
    </citation>
    <scope>NUCLEOTIDE SEQUENCE [LARGE SCALE GENOMIC DNA]</scope>
    <source>
        <tissue evidence="3">Roots</tissue>
    </source>
</reference>